<proteinExistence type="inferred from homology"/>
<keyword evidence="7 16" id="KW-0808">Transferase</keyword>
<dbReference type="InterPro" id="IPR016900">
    <property type="entry name" value="Alg10"/>
</dbReference>
<evidence type="ECO:0000256" key="8">
    <source>
        <dbReference type="ARBA" id="ARBA00022692"/>
    </source>
</evidence>
<evidence type="ECO:0000256" key="15">
    <source>
        <dbReference type="SAM" id="Phobius"/>
    </source>
</evidence>
<comment type="pathway">
    <text evidence="2">Protein modification; protein glycosylation.</text>
</comment>
<gene>
    <name evidence="16" type="primary">ALG10</name>
    <name evidence="16" type="ORF">IWQ62_006586</name>
</gene>
<reference evidence="16" key="1">
    <citation type="submission" date="2022-07" db="EMBL/GenBank/DDBJ databases">
        <title>Phylogenomic reconstructions and comparative analyses of Kickxellomycotina fungi.</title>
        <authorList>
            <person name="Reynolds N.K."/>
            <person name="Stajich J.E."/>
            <person name="Barry K."/>
            <person name="Grigoriev I.V."/>
            <person name="Crous P."/>
            <person name="Smith M.E."/>
        </authorList>
    </citation>
    <scope>NUCLEOTIDE SEQUENCE</scope>
    <source>
        <strain evidence="16">RSA 1196</strain>
    </source>
</reference>
<organism evidence="16 17">
    <name type="scientific">Dispira parvispora</name>
    <dbReference type="NCBI Taxonomy" id="1520584"/>
    <lineage>
        <taxon>Eukaryota</taxon>
        <taxon>Fungi</taxon>
        <taxon>Fungi incertae sedis</taxon>
        <taxon>Zoopagomycota</taxon>
        <taxon>Kickxellomycotina</taxon>
        <taxon>Dimargaritomycetes</taxon>
        <taxon>Dimargaritales</taxon>
        <taxon>Dimargaritaceae</taxon>
        <taxon>Dispira</taxon>
    </lineage>
</organism>
<dbReference type="PANTHER" id="PTHR12989">
    <property type="entry name" value="ALPHA-1,2-GLUCOSYLTRANSFERASE ALG10"/>
    <property type="match status" value="1"/>
</dbReference>
<dbReference type="OrthoDB" id="4769at2759"/>
<evidence type="ECO:0000313" key="16">
    <source>
        <dbReference type="EMBL" id="KAJ1950327.1"/>
    </source>
</evidence>
<evidence type="ECO:0000256" key="12">
    <source>
        <dbReference type="ARBA" id="ARBA00032069"/>
    </source>
</evidence>
<evidence type="ECO:0000256" key="4">
    <source>
        <dbReference type="ARBA" id="ARBA00011967"/>
    </source>
</evidence>
<dbReference type="Pfam" id="PF04922">
    <property type="entry name" value="DIE2_ALG10"/>
    <property type="match status" value="1"/>
</dbReference>
<dbReference type="EC" id="2.4.1.256" evidence="4"/>
<evidence type="ECO:0000313" key="17">
    <source>
        <dbReference type="Proteomes" id="UP001150925"/>
    </source>
</evidence>
<comment type="similarity">
    <text evidence="3">Belongs to the ALG10 glucosyltransferase family.</text>
</comment>
<keyword evidence="8 15" id="KW-0812">Transmembrane</keyword>
<comment type="subcellular location">
    <subcellularLocation>
        <location evidence="1">Endoplasmic reticulum membrane</location>
        <topology evidence="1">Multi-pass membrane protein</topology>
    </subcellularLocation>
</comment>
<keyword evidence="17" id="KW-1185">Reference proteome</keyword>
<comment type="function">
    <text evidence="13">Dol-P-Glc:Glc(2)Man(9)GlcNAc(2)-PP-Dol alpha-1,2-glucosyltransferase that operates in the biosynthetic pathway of dolichol-linked oligosaccharides, the glycan precursors employed in protein asparagine (N)-glycosylation. The assembly of dolichol-linked oligosaccharides begins on the cytosolic side of the endoplasmic reticulum membrane and finishes in its lumen. The sequential addition of sugars to dolichol pyrophosphate produces dolichol-linked oligosaccharides containing fourteen sugars, including two GlcNAcs, nine mannoses and three glucoses. Once assembled, the oligosaccharide is transferred from the lipid to nascent proteins by oligosaccharyltransferases. In the lumen of the endoplasmic reticulum, adds the third and last glucose residue from dolichyl phosphate glucose (Dol-P-Glc) onto the lipid-linked oligosaccharide intermediate Glc(2)Man(9)GlcNAc(2)-PP-Dol to produce Glc(3)Man(9)GlcNAc(2)-PP-Dol.</text>
</comment>
<evidence type="ECO:0000256" key="13">
    <source>
        <dbReference type="ARBA" id="ARBA00044727"/>
    </source>
</evidence>
<accession>A0A9W8AK20</accession>
<dbReference type="GO" id="GO:0006488">
    <property type="term" value="P:dolichol-linked oligosaccharide biosynthetic process"/>
    <property type="evidence" value="ECO:0007669"/>
    <property type="project" value="InterPro"/>
</dbReference>
<dbReference type="Proteomes" id="UP001150925">
    <property type="component" value="Unassembled WGS sequence"/>
</dbReference>
<protein>
    <recommendedName>
        <fullName evidence="5">Dol-P-Glc:Glc(2)Man(9)GlcNAc(2)-PP-Dol alpha-1,2-glucosyltransferase</fullName>
        <ecNumber evidence="4">2.4.1.256</ecNumber>
    </recommendedName>
    <alternativeName>
        <fullName evidence="12">Asparagine-linked glycosylation protein 10</fullName>
    </alternativeName>
</protein>
<dbReference type="GO" id="GO:0005789">
    <property type="term" value="C:endoplasmic reticulum membrane"/>
    <property type="evidence" value="ECO:0007669"/>
    <property type="project" value="UniProtKB-SubCell"/>
</dbReference>
<keyword evidence="10 15" id="KW-1133">Transmembrane helix</keyword>
<keyword evidence="11 15" id="KW-0472">Membrane</keyword>
<evidence type="ECO:0000256" key="14">
    <source>
        <dbReference type="ARBA" id="ARBA00048064"/>
    </source>
</evidence>
<dbReference type="EMBL" id="JANBPY010003764">
    <property type="protein sequence ID" value="KAJ1950327.1"/>
    <property type="molecule type" value="Genomic_DNA"/>
</dbReference>
<evidence type="ECO:0000256" key="1">
    <source>
        <dbReference type="ARBA" id="ARBA00004477"/>
    </source>
</evidence>
<feature type="non-terminal residue" evidence="16">
    <location>
        <position position="234"/>
    </location>
</feature>
<comment type="caution">
    <text evidence="16">The sequence shown here is derived from an EMBL/GenBank/DDBJ whole genome shotgun (WGS) entry which is preliminary data.</text>
</comment>
<dbReference type="PANTHER" id="PTHR12989:SF10">
    <property type="entry name" value="DOL-P-GLC:GLC(2)MAN(9)GLCNAC(2)-PP-DOL ALPHA-1,2-GLUCOSYLTRANSFERASE-RELATED"/>
    <property type="match status" value="1"/>
</dbReference>
<keyword evidence="6 16" id="KW-0328">Glycosyltransferase</keyword>
<comment type="catalytic activity">
    <reaction evidence="14">
        <text>an alpha-D-Glc-(1-&gt;3)-alpha-D-Glc-(1-&gt;3)-alpha-D-Man-(1-&gt;2)-alpha-D-Man-(1-&gt;2)-alpha-D-Man-(1-&gt;3)-[alpha-D-Man-(1-&gt;2)-alpha-D-Man-(1-&gt;3)-[alpha-D-Man-(1-&gt;2)-alpha-D-Man-(1-&gt;6)]-alpha-D-Man-(1-&gt;6)]-beta-D-Man-(1-&gt;4)-beta-D-GlcNAc-(1-&gt;4)-alpha-D-GlcNAc-diphospho-di-trans,poly-cis-dolichol + a di-trans,poly-cis-dolichyl beta-D-glucosyl phosphate = a alpha-D-Glc-(1-&gt;2)-alpha-D-Glc-(1-&gt;3)-alpha-D-Glc-(1-&gt;3)-alpha-D-Man-(1-&gt;2)-alpha-D-Man-(1-&gt;2)-alpha-D-Man-(1-&gt;3)-[alpha-D-Man-(1-&gt;2)-alpha-D-Man-(1-&gt;3)-[alpha-D-Man-(1-&gt;2)-alpha-D-Man-(1-&gt;6)]-alpha-D-Man-(1-&gt;6)]-beta-D-Man-(1-&gt;4)-beta-D-GlcNAc-(1-&gt;4)-alpha-D-GlcNAc-diphospho-di-trans,poly-cis-dolichol + a di-trans,poly-cis-dolichyl phosphate + H(+)</text>
        <dbReference type="Rhea" id="RHEA:29543"/>
        <dbReference type="Rhea" id="RHEA-COMP:19498"/>
        <dbReference type="Rhea" id="RHEA-COMP:19502"/>
        <dbReference type="Rhea" id="RHEA-COMP:19512"/>
        <dbReference type="Rhea" id="RHEA-COMP:19522"/>
        <dbReference type="ChEBI" id="CHEBI:15378"/>
        <dbReference type="ChEBI" id="CHEBI:57525"/>
        <dbReference type="ChEBI" id="CHEBI:57683"/>
        <dbReference type="ChEBI" id="CHEBI:132522"/>
        <dbReference type="ChEBI" id="CHEBI:132523"/>
        <dbReference type="EC" id="2.4.1.256"/>
    </reaction>
    <physiologicalReaction direction="left-to-right" evidence="14">
        <dbReference type="Rhea" id="RHEA:29544"/>
    </physiologicalReaction>
</comment>
<evidence type="ECO:0000256" key="2">
    <source>
        <dbReference type="ARBA" id="ARBA00004922"/>
    </source>
</evidence>
<sequence length="234" mass="26608">MGKLITTVGTLCFALVTGALVYAVNRYVPEPYMDEKFHVAQAQAYCQGRYSEWHPKLTTPPGLYIVSNLLLYLVGWFPTLGSAEQRCSLEMLRYTNWIQLLALYVITQRILSQRKPGLSRSRLTIEAIIVCLFPVLYFSSLLYYTDVGSTLFIALGYALTQSRHHWLAALSCLVAITYRQTNAIWTCLLLVTALLREFQTAPASTALRRQICSIRAIQLNIFYEGLQHVWVTGR</sequence>
<feature type="transmembrane region" description="Helical" evidence="15">
    <location>
        <begin position="123"/>
        <end position="145"/>
    </location>
</feature>
<dbReference type="AlphaFoldDB" id="A0A9W8AK20"/>
<dbReference type="GO" id="GO:0106073">
    <property type="term" value="F:dolichyl pyrophosphate Glc2Man9GlcNAc2 alpha-1,2-glucosyltransferase activity"/>
    <property type="evidence" value="ECO:0007669"/>
    <property type="project" value="UniProtKB-EC"/>
</dbReference>
<evidence type="ECO:0000256" key="10">
    <source>
        <dbReference type="ARBA" id="ARBA00022989"/>
    </source>
</evidence>
<name>A0A9W8AK20_9FUNG</name>
<feature type="transmembrane region" description="Helical" evidence="15">
    <location>
        <begin position="63"/>
        <end position="83"/>
    </location>
</feature>
<evidence type="ECO:0000256" key="9">
    <source>
        <dbReference type="ARBA" id="ARBA00022824"/>
    </source>
</evidence>
<evidence type="ECO:0000256" key="7">
    <source>
        <dbReference type="ARBA" id="ARBA00022679"/>
    </source>
</evidence>
<evidence type="ECO:0000256" key="6">
    <source>
        <dbReference type="ARBA" id="ARBA00022676"/>
    </source>
</evidence>
<evidence type="ECO:0000256" key="11">
    <source>
        <dbReference type="ARBA" id="ARBA00023136"/>
    </source>
</evidence>
<keyword evidence="9" id="KW-0256">Endoplasmic reticulum</keyword>
<evidence type="ECO:0000256" key="3">
    <source>
        <dbReference type="ARBA" id="ARBA00010600"/>
    </source>
</evidence>
<evidence type="ECO:0000256" key="5">
    <source>
        <dbReference type="ARBA" id="ARBA00018512"/>
    </source>
</evidence>